<evidence type="ECO:0000256" key="6">
    <source>
        <dbReference type="ARBA" id="ARBA00023004"/>
    </source>
</evidence>
<dbReference type="Gene3D" id="3.40.30.10">
    <property type="entry name" value="Glutaredoxin"/>
    <property type="match status" value="1"/>
</dbReference>
<keyword evidence="2" id="KW-0479">Metal-binding</keyword>
<evidence type="ECO:0000313" key="9">
    <source>
        <dbReference type="Proteomes" id="UP001597216"/>
    </source>
</evidence>
<dbReference type="SUPFAM" id="SSF52833">
    <property type="entry name" value="Thioredoxin-like"/>
    <property type="match status" value="1"/>
</dbReference>
<evidence type="ECO:0000256" key="5">
    <source>
        <dbReference type="ARBA" id="ARBA00023002"/>
    </source>
</evidence>
<evidence type="ECO:0000256" key="4">
    <source>
        <dbReference type="ARBA" id="ARBA00022964"/>
    </source>
</evidence>
<dbReference type="Proteomes" id="UP001597216">
    <property type="component" value="Unassembled WGS sequence"/>
</dbReference>
<dbReference type="EMBL" id="JBHTLQ010000058">
    <property type="protein sequence ID" value="MFD1192460.1"/>
    <property type="molecule type" value="Genomic_DNA"/>
</dbReference>
<proteinExistence type="predicted"/>
<keyword evidence="3" id="KW-0847">Vitamin C</keyword>
<name>A0ABW3T6W4_9CAUL</name>
<comment type="cofactor">
    <cofactor evidence="1">
        <name>L-ascorbate</name>
        <dbReference type="ChEBI" id="CHEBI:38290"/>
    </cofactor>
</comment>
<keyword evidence="6" id="KW-0408">Iron</keyword>
<protein>
    <submittedName>
        <fullName evidence="8">2OG-Fe(II) oxygenase</fullName>
    </submittedName>
</protein>
<organism evidence="8 9">
    <name type="scientific">Phenylobacterium conjunctum</name>
    <dbReference type="NCBI Taxonomy" id="1298959"/>
    <lineage>
        <taxon>Bacteria</taxon>
        <taxon>Pseudomonadati</taxon>
        <taxon>Pseudomonadota</taxon>
        <taxon>Alphaproteobacteria</taxon>
        <taxon>Caulobacterales</taxon>
        <taxon>Caulobacteraceae</taxon>
        <taxon>Phenylobacterium</taxon>
    </lineage>
</organism>
<dbReference type="SUPFAM" id="SSF51197">
    <property type="entry name" value="Clavaminate synthase-like"/>
    <property type="match status" value="1"/>
</dbReference>
<dbReference type="InterPro" id="IPR044862">
    <property type="entry name" value="Pro_4_hyd_alph_FE2OG_OXY"/>
</dbReference>
<evidence type="ECO:0000256" key="3">
    <source>
        <dbReference type="ARBA" id="ARBA00022896"/>
    </source>
</evidence>
<accession>A0ABW3T6W4</accession>
<dbReference type="Gene3D" id="2.60.120.620">
    <property type="entry name" value="q2cbj1_9rhob like domain"/>
    <property type="match status" value="1"/>
</dbReference>
<dbReference type="PROSITE" id="PS51471">
    <property type="entry name" value="FE2OG_OXY"/>
    <property type="match status" value="1"/>
</dbReference>
<evidence type="ECO:0000259" key="7">
    <source>
        <dbReference type="PROSITE" id="PS51471"/>
    </source>
</evidence>
<keyword evidence="4" id="KW-0223">Dioxygenase</keyword>
<gene>
    <name evidence="8" type="ORF">ACFQ27_17860</name>
</gene>
<keyword evidence="5" id="KW-0560">Oxidoreductase</keyword>
<dbReference type="SMART" id="SM00702">
    <property type="entry name" value="P4Hc"/>
    <property type="match status" value="1"/>
</dbReference>
<feature type="domain" description="Fe2OG dioxygenase" evidence="7">
    <location>
        <begin position="234"/>
        <end position="329"/>
    </location>
</feature>
<reference evidence="9" key="1">
    <citation type="journal article" date="2019" name="Int. J. Syst. Evol. Microbiol.">
        <title>The Global Catalogue of Microorganisms (GCM) 10K type strain sequencing project: providing services to taxonomists for standard genome sequencing and annotation.</title>
        <authorList>
            <consortium name="The Broad Institute Genomics Platform"/>
            <consortium name="The Broad Institute Genome Sequencing Center for Infectious Disease"/>
            <person name="Wu L."/>
            <person name="Ma J."/>
        </authorList>
    </citation>
    <scope>NUCLEOTIDE SEQUENCE [LARGE SCALE GENOMIC DNA]</scope>
    <source>
        <strain evidence="9">CCUG 55074</strain>
    </source>
</reference>
<dbReference type="InterPro" id="IPR006620">
    <property type="entry name" value="Pro_4_hyd_alph"/>
</dbReference>
<dbReference type="RefSeq" id="WP_377354546.1">
    <property type="nucleotide sequence ID" value="NZ_JBHTLQ010000058.1"/>
</dbReference>
<dbReference type="Pfam" id="PF13640">
    <property type="entry name" value="2OG-FeII_Oxy_3"/>
    <property type="match status" value="1"/>
</dbReference>
<evidence type="ECO:0000313" key="8">
    <source>
        <dbReference type="EMBL" id="MFD1192460.1"/>
    </source>
</evidence>
<evidence type="ECO:0000256" key="1">
    <source>
        <dbReference type="ARBA" id="ARBA00001961"/>
    </source>
</evidence>
<evidence type="ECO:0000256" key="2">
    <source>
        <dbReference type="ARBA" id="ARBA00022723"/>
    </source>
</evidence>
<sequence>MLDIGRVAPFFEAPTHTNPTFKFSSVGGRYAVLAFLPPDAERAGQMTQAVSGMRHLLSDDRVVAFFVTSDENRFRAAGEAPGLRWFFDANALIANGYGALEADGSHPGRYVVIDPAMRILAWLETDEALRSFIEALPAPDDHAGVTLFAPVLVVPRVFEPELCRRLIDLYDARGGERSGVMREVDGRTVPVLDSFKSRRDVVVDDQALRDLLRQRLAQRLLPQIHKAFNYKVTRVERYMVACYDAAEGGYFNAHRDNTTRGTAHRRFACSINLNAEDFEGGDLRFPEFGSRTYRPPTGGAVVFSCSLLHEATLVRSGRRYAFLPFFFDEDAEKIRLENLKFLDQAPAA</sequence>
<keyword evidence="9" id="KW-1185">Reference proteome</keyword>
<dbReference type="InterPro" id="IPR036249">
    <property type="entry name" value="Thioredoxin-like_sf"/>
</dbReference>
<dbReference type="InterPro" id="IPR005123">
    <property type="entry name" value="Oxoglu/Fe-dep_dioxygenase_dom"/>
</dbReference>
<comment type="caution">
    <text evidence="8">The sequence shown here is derived from an EMBL/GenBank/DDBJ whole genome shotgun (WGS) entry which is preliminary data.</text>
</comment>